<organism evidence="1">
    <name type="scientific">Rhizophora mucronata</name>
    <name type="common">Asiatic mangrove</name>
    <dbReference type="NCBI Taxonomy" id="61149"/>
    <lineage>
        <taxon>Eukaryota</taxon>
        <taxon>Viridiplantae</taxon>
        <taxon>Streptophyta</taxon>
        <taxon>Embryophyta</taxon>
        <taxon>Tracheophyta</taxon>
        <taxon>Spermatophyta</taxon>
        <taxon>Magnoliopsida</taxon>
        <taxon>eudicotyledons</taxon>
        <taxon>Gunneridae</taxon>
        <taxon>Pentapetalae</taxon>
        <taxon>rosids</taxon>
        <taxon>fabids</taxon>
        <taxon>Malpighiales</taxon>
        <taxon>Rhizophoraceae</taxon>
        <taxon>Rhizophora</taxon>
    </lineage>
</organism>
<proteinExistence type="predicted"/>
<protein>
    <submittedName>
        <fullName evidence="1">Uncharacterized protein</fullName>
    </submittedName>
</protein>
<evidence type="ECO:0000313" key="1">
    <source>
        <dbReference type="EMBL" id="MBX59378.1"/>
    </source>
</evidence>
<dbReference type="AlphaFoldDB" id="A0A2P2PX94"/>
<name>A0A2P2PX94_RHIMU</name>
<reference evidence="1" key="1">
    <citation type="submission" date="2018-02" db="EMBL/GenBank/DDBJ databases">
        <title>Rhizophora mucronata_Transcriptome.</title>
        <authorList>
            <person name="Meera S.P."/>
            <person name="Sreeshan A."/>
            <person name="Augustine A."/>
        </authorList>
    </citation>
    <scope>NUCLEOTIDE SEQUENCE</scope>
    <source>
        <tissue evidence="1">Leaf</tissue>
    </source>
</reference>
<accession>A0A2P2PX94</accession>
<dbReference type="EMBL" id="GGEC01078894">
    <property type="protein sequence ID" value="MBX59378.1"/>
    <property type="molecule type" value="Transcribed_RNA"/>
</dbReference>
<sequence length="29" mass="3242">MVINYSNCTNWITFLLSLGIKSSTTFSVT</sequence>